<sequence length="331" mass="34822">MIHRSFNARLACAFAGVILASTAMTSVAPAQEAWRHGIVEAKGDSGFLFQAAEGGFDDKHSISIDMVQFTGGPTALKALIAGDLDSFEASPVIALSALHQGADVKIIGCDWPGMTYTVFSGKDIASAADLKGKTIGVSAPGSLPDIFTRLALEASGVASTDVTFANAGGSADRVKAVGGGVVAAAASSSEFAVDADALNVKPLLKGAEVTPQFLKVCIMTTGKKIAERREAMTNFLAAEMEGLAHAIANKDAMLEVARKVGHLPEDDKTAEFIYNEALEYKAINADLAIPLDKLQWVDDEMVKLKFLDANADTKNFVDDSVRTEALARVKK</sequence>
<evidence type="ECO:0000313" key="6">
    <source>
        <dbReference type="EMBL" id="PSH56627.1"/>
    </source>
</evidence>
<comment type="similarity">
    <text evidence="2">Belongs to the bacterial solute-binding protein SsuA/TauA family.</text>
</comment>
<keyword evidence="7" id="KW-1185">Reference proteome</keyword>
<feature type="domain" description="SsuA/THI5-like" evidence="5">
    <location>
        <begin position="47"/>
        <end position="251"/>
    </location>
</feature>
<feature type="chain" id="PRO_5015186234" evidence="4">
    <location>
        <begin position="31"/>
        <end position="331"/>
    </location>
</feature>
<evidence type="ECO:0000256" key="2">
    <source>
        <dbReference type="ARBA" id="ARBA00010742"/>
    </source>
</evidence>
<feature type="signal peptide" evidence="4">
    <location>
        <begin position="1"/>
        <end position="30"/>
    </location>
</feature>
<dbReference type="GO" id="GO:0042597">
    <property type="term" value="C:periplasmic space"/>
    <property type="evidence" value="ECO:0007669"/>
    <property type="project" value="UniProtKB-SubCell"/>
</dbReference>
<dbReference type="SUPFAM" id="SSF53850">
    <property type="entry name" value="Periplasmic binding protein-like II"/>
    <property type="match status" value="1"/>
</dbReference>
<evidence type="ECO:0000256" key="3">
    <source>
        <dbReference type="ARBA" id="ARBA00022729"/>
    </source>
</evidence>
<evidence type="ECO:0000256" key="1">
    <source>
        <dbReference type="ARBA" id="ARBA00004418"/>
    </source>
</evidence>
<dbReference type="EMBL" id="PGGN01000003">
    <property type="protein sequence ID" value="PSH56627.1"/>
    <property type="molecule type" value="Genomic_DNA"/>
</dbReference>
<gene>
    <name evidence="6" type="ORF">CU100_14745</name>
</gene>
<dbReference type="Proteomes" id="UP000241158">
    <property type="component" value="Unassembled WGS sequence"/>
</dbReference>
<comment type="subcellular location">
    <subcellularLocation>
        <location evidence="1">Periplasm</location>
    </subcellularLocation>
</comment>
<dbReference type="InterPro" id="IPR015168">
    <property type="entry name" value="SsuA/THI5"/>
</dbReference>
<proteinExistence type="inferred from homology"/>
<evidence type="ECO:0000313" key="7">
    <source>
        <dbReference type="Proteomes" id="UP000241158"/>
    </source>
</evidence>
<evidence type="ECO:0000259" key="5">
    <source>
        <dbReference type="Pfam" id="PF09084"/>
    </source>
</evidence>
<protein>
    <submittedName>
        <fullName evidence="6">ABC transporter substrate-binding protein</fullName>
    </submittedName>
</protein>
<organism evidence="6 7">
    <name type="scientific">Phyllobacterium endophyticum</name>
    <dbReference type="NCBI Taxonomy" id="1149773"/>
    <lineage>
        <taxon>Bacteria</taxon>
        <taxon>Pseudomonadati</taxon>
        <taxon>Pseudomonadota</taxon>
        <taxon>Alphaproteobacteria</taxon>
        <taxon>Hyphomicrobiales</taxon>
        <taxon>Phyllobacteriaceae</taxon>
        <taxon>Phyllobacterium</taxon>
    </lineage>
</organism>
<dbReference type="RefSeq" id="WP_106717376.1">
    <property type="nucleotide sequence ID" value="NZ_JACHXT010000003.1"/>
</dbReference>
<comment type="caution">
    <text evidence="6">The sequence shown here is derived from an EMBL/GenBank/DDBJ whole genome shotgun (WGS) entry which is preliminary data.</text>
</comment>
<dbReference type="OrthoDB" id="9815602at2"/>
<dbReference type="Pfam" id="PF09084">
    <property type="entry name" value="NMT1"/>
    <property type="match status" value="1"/>
</dbReference>
<dbReference type="AlphaFoldDB" id="A0A2P7AR44"/>
<dbReference type="PANTHER" id="PTHR30024">
    <property type="entry name" value="ALIPHATIC SULFONATES-BINDING PROTEIN-RELATED"/>
    <property type="match status" value="1"/>
</dbReference>
<dbReference type="PANTHER" id="PTHR30024:SF47">
    <property type="entry name" value="TAURINE-BINDING PERIPLASMIC PROTEIN"/>
    <property type="match status" value="1"/>
</dbReference>
<accession>A0A2P7AR44</accession>
<reference evidence="7" key="1">
    <citation type="submission" date="2017-11" db="EMBL/GenBank/DDBJ databases">
        <authorList>
            <person name="Kuznetsova I."/>
            <person name="Sazanova A."/>
            <person name="Chirak E."/>
            <person name="Safronova V."/>
            <person name="Willems A."/>
        </authorList>
    </citation>
    <scope>NUCLEOTIDE SEQUENCE [LARGE SCALE GENOMIC DNA]</scope>
    <source>
        <strain evidence="7">PEPV15</strain>
    </source>
</reference>
<dbReference type="Gene3D" id="3.40.190.10">
    <property type="entry name" value="Periplasmic binding protein-like II"/>
    <property type="match status" value="2"/>
</dbReference>
<evidence type="ECO:0000256" key="4">
    <source>
        <dbReference type="SAM" id="SignalP"/>
    </source>
</evidence>
<name>A0A2P7AR44_9HYPH</name>
<keyword evidence="3 4" id="KW-0732">Signal</keyword>